<dbReference type="AlphaFoldDB" id="A0AAF3F7D9"/>
<keyword evidence="1" id="KW-1185">Reference proteome</keyword>
<dbReference type="Proteomes" id="UP000887575">
    <property type="component" value="Unassembled WGS sequence"/>
</dbReference>
<proteinExistence type="predicted"/>
<reference evidence="2" key="1">
    <citation type="submission" date="2024-02" db="UniProtKB">
        <authorList>
            <consortium name="WormBaseParasite"/>
        </authorList>
    </citation>
    <scope>IDENTIFICATION</scope>
</reference>
<dbReference type="WBParaSite" id="MBELARI_LOCUS2810">
    <property type="protein sequence ID" value="MBELARI_LOCUS2810"/>
    <property type="gene ID" value="MBELARI_LOCUS2810"/>
</dbReference>
<evidence type="ECO:0000313" key="2">
    <source>
        <dbReference type="WBParaSite" id="MBELARI_LOCUS2810"/>
    </source>
</evidence>
<sequence>MDVIQLANIGPAAPLKRNGAIEHLVQRLCRNRVGFSPTIFFNPLLGRGQILTGAQRPPQTSLLLEHQRQVHQRVYSANLADQTVLFALCEVLHDFQIGDKKLNLRADNCGRS</sequence>
<name>A0AAF3F7D9_9BILA</name>
<organism evidence="1 2">
    <name type="scientific">Mesorhabditis belari</name>
    <dbReference type="NCBI Taxonomy" id="2138241"/>
    <lineage>
        <taxon>Eukaryota</taxon>
        <taxon>Metazoa</taxon>
        <taxon>Ecdysozoa</taxon>
        <taxon>Nematoda</taxon>
        <taxon>Chromadorea</taxon>
        <taxon>Rhabditida</taxon>
        <taxon>Rhabditina</taxon>
        <taxon>Rhabditomorpha</taxon>
        <taxon>Rhabditoidea</taxon>
        <taxon>Rhabditidae</taxon>
        <taxon>Mesorhabditinae</taxon>
        <taxon>Mesorhabditis</taxon>
    </lineage>
</organism>
<evidence type="ECO:0000313" key="1">
    <source>
        <dbReference type="Proteomes" id="UP000887575"/>
    </source>
</evidence>
<accession>A0AAF3F7D9</accession>
<protein>
    <submittedName>
        <fullName evidence="2">Uncharacterized protein</fullName>
    </submittedName>
</protein>